<dbReference type="AlphaFoldDB" id="A0A8T1PPI3"/>
<reference evidence="2" key="1">
    <citation type="submission" date="2020-12" db="EMBL/GenBank/DDBJ databases">
        <title>WGS assembly of Carya illinoinensis cv. Pawnee.</title>
        <authorList>
            <person name="Platts A."/>
            <person name="Shu S."/>
            <person name="Wright S."/>
            <person name="Barry K."/>
            <person name="Edger P."/>
            <person name="Pires J.C."/>
            <person name="Schmutz J."/>
        </authorList>
    </citation>
    <scope>NUCLEOTIDE SEQUENCE</scope>
    <source>
        <tissue evidence="2">Leaf</tissue>
    </source>
</reference>
<dbReference type="Pfam" id="PF25105">
    <property type="entry name" value="DUF7813"/>
    <property type="match status" value="2"/>
</dbReference>
<dbReference type="InterPro" id="IPR056715">
    <property type="entry name" value="DUF7813"/>
</dbReference>
<feature type="transmembrane region" description="Helical" evidence="1">
    <location>
        <begin position="314"/>
        <end position="333"/>
    </location>
</feature>
<evidence type="ECO:0000313" key="2">
    <source>
        <dbReference type="EMBL" id="KAG6642922.1"/>
    </source>
</evidence>
<proteinExistence type="predicted"/>
<keyword evidence="1" id="KW-0812">Transmembrane</keyword>
<feature type="transmembrane region" description="Helical" evidence="1">
    <location>
        <begin position="153"/>
        <end position="179"/>
    </location>
</feature>
<protein>
    <submittedName>
        <fullName evidence="2">Uncharacterized protein</fullName>
    </submittedName>
</protein>
<name>A0A8T1PPI3_CARIL</name>
<keyword evidence="1" id="KW-0472">Membrane</keyword>
<evidence type="ECO:0000256" key="1">
    <source>
        <dbReference type="SAM" id="Phobius"/>
    </source>
</evidence>
<keyword evidence="3" id="KW-1185">Reference proteome</keyword>
<evidence type="ECO:0000313" key="3">
    <source>
        <dbReference type="Proteomes" id="UP000811609"/>
    </source>
</evidence>
<sequence length="380" mass="44045">MINTAQLFGQTASSFTAKLPTFLFLSLLLFSFRTTVEYGTRHLTSFVDRDPSPKALLSRRLQLAGTDSERHPIFPPLAPLRHLPFLLHPHAFGDFFPGDDQRMAPLNHSLVLNQELVFPKYVIANGINISAMKELELRESEDKRMVFFARSVLRVYILVVLWFVAMYSLVLGIVFITVVNELLGRFNPFLVTVWQGSRLGLERLFGFVLMRWLVRYILTDLLGSWYFGKIEDQDTYLKLYVMFKLMPFSIMSPWISGLEREISGFSITCFLTDTFLALMFAGDIWVAIVDQWRTLTEIMEEGCYLTLTMLRQSIHIILFEAIFCGPFVGGILTQAFGKFFAMVFQSALEVYFMVAWLMLYIYARYRDSSIRGETFRRREL</sequence>
<organism evidence="2 3">
    <name type="scientific">Carya illinoinensis</name>
    <name type="common">Pecan</name>
    <dbReference type="NCBI Taxonomy" id="32201"/>
    <lineage>
        <taxon>Eukaryota</taxon>
        <taxon>Viridiplantae</taxon>
        <taxon>Streptophyta</taxon>
        <taxon>Embryophyta</taxon>
        <taxon>Tracheophyta</taxon>
        <taxon>Spermatophyta</taxon>
        <taxon>Magnoliopsida</taxon>
        <taxon>eudicotyledons</taxon>
        <taxon>Gunneridae</taxon>
        <taxon>Pentapetalae</taxon>
        <taxon>rosids</taxon>
        <taxon>fabids</taxon>
        <taxon>Fagales</taxon>
        <taxon>Juglandaceae</taxon>
        <taxon>Carya</taxon>
    </lineage>
</organism>
<dbReference type="OrthoDB" id="1295726at2759"/>
<comment type="caution">
    <text evidence="2">The sequence shown here is derived from an EMBL/GenBank/DDBJ whole genome shotgun (WGS) entry which is preliminary data.</text>
</comment>
<feature type="transmembrane region" description="Helical" evidence="1">
    <location>
        <begin position="339"/>
        <end position="362"/>
    </location>
</feature>
<feature type="transmembrane region" description="Helical" evidence="1">
    <location>
        <begin position="262"/>
        <end position="289"/>
    </location>
</feature>
<dbReference type="PANTHER" id="PTHR36353">
    <property type="entry name" value="TRANSMEMBRANE PROTEIN"/>
    <property type="match status" value="1"/>
</dbReference>
<dbReference type="PANTHER" id="PTHR36353:SF1">
    <property type="entry name" value="TRANSMEMBRANE PROTEIN"/>
    <property type="match status" value="1"/>
</dbReference>
<accession>A0A8T1PPI3</accession>
<feature type="transmembrane region" description="Helical" evidence="1">
    <location>
        <begin position="12"/>
        <end position="32"/>
    </location>
</feature>
<dbReference type="Proteomes" id="UP000811609">
    <property type="component" value="Chromosome 9"/>
</dbReference>
<feature type="transmembrane region" description="Helical" evidence="1">
    <location>
        <begin position="239"/>
        <end position="256"/>
    </location>
</feature>
<keyword evidence="1" id="KW-1133">Transmembrane helix</keyword>
<feature type="transmembrane region" description="Helical" evidence="1">
    <location>
        <begin position="204"/>
        <end position="227"/>
    </location>
</feature>
<gene>
    <name evidence="2" type="ORF">CIPAW_09G174200</name>
</gene>
<dbReference type="EMBL" id="CM031817">
    <property type="protein sequence ID" value="KAG6642922.1"/>
    <property type="molecule type" value="Genomic_DNA"/>
</dbReference>